<organism evidence="2 3">
    <name type="scientific">Pseudoclavibacter chungangensis</name>
    <dbReference type="NCBI Taxonomy" id="587635"/>
    <lineage>
        <taxon>Bacteria</taxon>
        <taxon>Bacillati</taxon>
        <taxon>Actinomycetota</taxon>
        <taxon>Actinomycetes</taxon>
        <taxon>Micrococcales</taxon>
        <taxon>Microbacteriaceae</taxon>
        <taxon>Pseudoclavibacter</taxon>
    </lineage>
</organism>
<evidence type="ECO:0000313" key="2">
    <source>
        <dbReference type="EMBL" id="KAB1656315.1"/>
    </source>
</evidence>
<sequence>MPPSERAFPDFRPGQWPLVIAAVGLGIVNDFMLSAYRHVRSTLAPPDAPRLRRGAPGYPTIVPLGGLWERWDFLHPILRHLNAIGYPVHVVPTLHRNRESAETLARRVLDDLRANDLGDVVLIAHSKGGLVGKGVLLLAKPEDRVLGLVSLAAPFRGFQLSNLVSDVEVIDMRPSSRQTIVLARHDAADDRILNLGSTLDQVLGRSNRLASARNDDVDRVGHFGLLGRRETHTRVAYELAQALDLPERYEAPDEPLLRRLHGRLQDIARDYGFAVGWHLRSFAPDRGRLRRWERGDPALPPVVLLPGVLERWPMLRGIGDRLHRLGHAVHVVPELGFNMQDIAAQGRIVVEALERLGLRDVVIVAHSKGGLIGKSVLLDPRGAARVRGLVAVATPFSGSEYARLFTAASIREFSPSSRIIRSLGWSDTTNGRIVSIWPTFDPHIPSPSRLPGAADDREVPLSGHFRILGSALLHDEIERAVRLVGTDGAERVRPERGAWRRAEAGGAVDQPERSGGEDVAARAKRRR</sequence>
<dbReference type="GO" id="GO:0016787">
    <property type="term" value="F:hydrolase activity"/>
    <property type="evidence" value="ECO:0007669"/>
    <property type="project" value="UniProtKB-KW"/>
</dbReference>
<gene>
    <name evidence="2" type="ORF">F8O01_10625</name>
</gene>
<protein>
    <submittedName>
        <fullName evidence="2">Alpha/beta hydrolase</fullName>
    </submittedName>
</protein>
<feature type="region of interest" description="Disordered" evidence="1">
    <location>
        <begin position="495"/>
        <end position="527"/>
    </location>
</feature>
<dbReference type="EMBL" id="WBJZ01000012">
    <property type="protein sequence ID" value="KAB1656315.1"/>
    <property type="molecule type" value="Genomic_DNA"/>
</dbReference>
<proteinExistence type="predicted"/>
<dbReference type="PANTHER" id="PTHR37946">
    <property type="entry name" value="SLL1969 PROTEIN"/>
    <property type="match status" value="1"/>
</dbReference>
<accession>A0A7J5BRE8</accession>
<feature type="compositionally biased region" description="Basic and acidic residues" evidence="1">
    <location>
        <begin position="510"/>
        <end position="521"/>
    </location>
</feature>
<keyword evidence="2" id="KW-0378">Hydrolase</keyword>
<dbReference type="RefSeq" id="WP_158040841.1">
    <property type="nucleotide sequence ID" value="NZ_JACCFV010000001.1"/>
</dbReference>
<comment type="caution">
    <text evidence="2">The sequence shown here is derived from an EMBL/GenBank/DDBJ whole genome shotgun (WGS) entry which is preliminary data.</text>
</comment>
<evidence type="ECO:0000256" key="1">
    <source>
        <dbReference type="SAM" id="MobiDB-lite"/>
    </source>
</evidence>
<reference evidence="2 3" key="1">
    <citation type="submission" date="2019-09" db="EMBL/GenBank/DDBJ databases">
        <title>Phylogeny of genus Pseudoclavibacter and closely related genus.</title>
        <authorList>
            <person name="Li Y."/>
        </authorList>
    </citation>
    <scope>NUCLEOTIDE SEQUENCE [LARGE SCALE GENOMIC DNA]</scope>
    <source>
        <strain evidence="2 3">DSM 23821</strain>
    </source>
</reference>
<dbReference type="Gene3D" id="3.40.50.1820">
    <property type="entry name" value="alpha/beta hydrolase"/>
    <property type="match status" value="2"/>
</dbReference>
<name>A0A7J5BRE8_9MICO</name>
<dbReference type="PANTHER" id="PTHR37946:SF1">
    <property type="entry name" value="SLL1969 PROTEIN"/>
    <property type="match status" value="1"/>
</dbReference>
<evidence type="ECO:0000313" key="3">
    <source>
        <dbReference type="Proteomes" id="UP000467240"/>
    </source>
</evidence>
<dbReference type="InterPro" id="IPR029058">
    <property type="entry name" value="AB_hydrolase_fold"/>
</dbReference>
<keyword evidence="3" id="KW-1185">Reference proteome</keyword>
<dbReference type="OrthoDB" id="9770427at2"/>
<dbReference type="SUPFAM" id="SSF53474">
    <property type="entry name" value="alpha/beta-Hydrolases"/>
    <property type="match status" value="2"/>
</dbReference>
<dbReference type="AlphaFoldDB" id="A0A7J5BRE8"/>
<dbReference type="Proteomes" id="UP000467240">
    <property type="component" value="Unassembled WGS sequence"/>
</dbReference>